<dbReference type="RefSeq" id="WP_209642470.1">
    <property type="nucleotide sequence ID" value="NZ_JAGINW010000001.1"/>
</dbReference>
<feature type="transmembrane region" description="Helical" evidence="1">
    <location>
        <begin position="198"/>
        <end position="220"/>
    </location>
</feature>
<dbReference type="Proteomes" id="UP001519332">
    <property type="component" value="Unassembled WGS sequence"/>
</dbReference>
<keyword evidence="1" id="KW-0472">Membrane</keyword>
<organism evidence="2 3">
    <name type="scientific">Kibdelosporangium banguiense</name>
    <dbReference type="NCBI Taxonomy" id="1365924"/>
    <lineage>
        <taxon>Bacteria</taxon>
        <taxon>Bacillati</taxon>
        <taxon>Actinomycetota</taxon>
        <taxon>Actinomycetes</taxon>
        <taxon>Pseudonocardiales</taxon>
        <taxon>Pseudonocardiaceae</taxon>
        <taxon>Kibdelosporangium</taxon>
    </lineage>
</organism>
<gene>
    <name evidence="2" type="ORF">JOF56_005635</name>
</gene>
<protein>
    <recommendedName>
        <fullName evidence="4">DUF998 domain-containing protein</fullName>
    </recommendedName>
</protein>
<dbReference type="EMBL" id="JAGINW010000001">
    <property type="protein sequence ID" value="MBP2325250.1"/>
    <property type="molecule type" value="Genomic_DNA"/>
</dbReference>
<evidence type="ECO:0008006" key="4">
    <source>
        <dbReference type="Google" id="ProtNLM"/>
    </source>
</evidence>
<evidence type="ECO:0000313" key="2">
    <source>
        <dbReference type="EMBL" id="MBP2325250.1"/>
    </source>
</evidence>
<reference evidence="2 3" key="1">
    <citation type="submission" date="2021-03" db="EMBL/GenBank/DDBJ databases">
        <title>Sequencing the genomes of 1000 actinobacteria strains.</title>
        <authorList>
            <person name="Klenk H.-P."/>
        </authorList>
    </citation>
    <scope>NUCLEOTIDE SEQUENCE [LARGE SCALE GENOMIC DNA]</scope>
    <source>
        <strain evidence="2 3">DSM 46670</strain>
    </source>
</reference>
<evidence type="ECO:0000256" key="1">
    <source>
        <dbReference type="SAM" id="Phobius"/>
    </source>
</evidence>
<name>A0ABS4TMQ7_9PSEU</name>
<feature type="transmembrane region" description="Helical" evidence="1">
    <location>
        <begin position="101"/>
        <end position="121"/>
    </location>
</feature>
<accession>A0ABS4TMQ7</accession>
<feature type="transmembrane region" description="Helical" evidence="1">
    <location>
        <begin position="68"/>
        <end position="89"/>
    </location>
</feature>
<feature type="transmembrane region" description="Helical" evidence="1">
    <location>
        <begin position="141"/>
        <end position="163"/>
    </location>
</feature>
<keyword evidence="1" id="KW-1133">Transmembrane helix</keyword>
<comment type="caution">
    <text evidence="2">The sequence shown here is derived from an EMBL/GenBank/DDBJ whole genome shotgun (WGS) entry which is preliminary data.</text>
</comment>
<dbReference type="InterPro" id="IPR009339">
    <property type="entry name" value="DUF998"/>
</dbReference>
<evidence type="ECO:0000313" key="3">
    <source>
        <dbReference type="Proteomes" id="UP001519332"/>
    </source>
</evidence>
<feature type="transmembrane region" description="Helical" evidence="1">
    <location>
        <begin position="27"/>
        <end position="48"/>
    </location>
</feature>
<sequence>MTQAVWTPETEAADTRTPHPARITKSLLGYGVLAGPFYVVVSLVQAFTRDGFDLTKHPWSVLANGDVGWIQTTNLILTGLMVIAAAVGIRRLLRGGMGGTWGPALIGVFGLGMVASGFFPADPVPGFPSDVVGLPTQPTMAGTLHFVCGGIGFLCFIAACFVIARRFAGRGWAMYSRITGVVFLLAFGGLAAGPGFGILAFTVGVLAAFTWLATTSVQLYRHADR</sequence>
<proteinExistence type="predicted"/>
<keyword evidence="1" id="KW-0812">Transmembrane</keyword>
<keyword evidence="3" id="KW-1185">Reference proteome</keyword>
<feature type="transmembrane region" description="Helical" evidence="1">
    <location>
        <begin position="175"/>
        <end position="192"/>
    </location>
</feature>
<dbReference type="Pfam" id="PF06197">
    <property type="entry name" value="DUF998"/>
    <property type="match status" value="1"/>
</dbReference>